<dbReference type="GO" id="GO:0048471">
    <property type="term" value="C:perinuclear region of cytoplasm"/>
    <property type="evidence" value="ECO:0007669"/>
    <property type="project" value="TreeGrafter"/>
</dbReference>
<dbReference type="AlphaFoldDB" id="I7MGY9"/>
<keyword evidence="3" id="KW-0677">Repeat</keyword>
<evidence type="ECO:0000313" key="4">
    <source>
        <dbReference type="EMBL" id="EAR85601.2"/>
    </source>
</evidence>
<dbReference type="GO" id="GO:0031267">
    <property type="term" value="F:small GTPase binding"/>
    <property type="evidence" value="ECO:0007669"/>
    <property type="project" value="TreeGrafter"/>
</dbReference>
<sequence>MIQSYYKYLNQNDRQSQQYELAKSKYLIVAASKDASINQKGQHDFDYKASQNDTDEMGLLFKIKKIKSPKQIINFNKLSFETIQNLCRSLIGLFNQPDCCGSLVYYNGHGDKEGNWLLQCMNDQTQKIELVRFTLSDLLTLWEKRASNMKHLFLIMDSCYAGKWVESLKNQKNTSVSILSACNSTEPTFLIDGFGSYFTNYLVWTFVESFASKQKYLLPHKNLHPCSYSYDYSILKSVFNFEISKDITGWQDFDQIHQFIIEAPKKKTQGELQSLLQRIGFPEDCFIKQEELEEDHINPFQEQYLVLNIPISLDFCQKMLAFSQQRSLFQQKLSFKIDMEKSKDPIALQTILKQISHLEYISINVSSCQIDQKLAATIANCVVQYQNAISFDIDLSQNELKGEIFQVFCIIFTKLCKTLKELFINFNWNYIQNDNILPLINVFQSQKTLECLSLGLSQNDIGDQSMANVFSEIRQMVKLNQLVLHISNTQIGNQSLKSLAESLKSLKNIEGVKLIAKWNQQISSEGVMYLVSAIKGITNLKELILDFEFNSIDDQGAKQIIDMLDSLKNIENCEINAEANQISEQLLQEIKNRLKQKNYQQKKI</sequence>
<protein>
    <submittedName>
        <fullName evidence="4">Peptidase C13 family protein</fullName>
    </submittedName>
</protein>
<dbReference type="InParanoid" id="I7MGY9"/>
<dbReference type="RefSeq" id="XP_001033264.2">
    <property type="nucleotide sequence ID" value="XM_001033264.2"/>
</dbReference>
<proteinExistence type="predicted"/>
<accession>I7MGY9</accession>
<dbReference type="GO" id="GO:0006913">
    <property type="term" value="P:nucleocytoplasmic transport"/>
    <property type="evidence" value="ECO:0007669"/>
    <property type="project" value="TreeGrafter"/>
</dbReference>
<organism evidence="4 5">
    <name type="scientific">Tetrahymena thermophila (strain SB210)</name>
    <dbReference type="NCBI Taxonomy" id="312017"/>
    <lineage>
        <taxon>Eukaryota</taxon>
        <taxon>Sar</taxon>
        <taxon>Alveolata</taxon>
        <taxon>Ciliophora</taxon>
        <taxon>Intramacronucleata</taxon>
        <taxon>Oligohymenophorea</taxon>
        <taxon>Hymenostomatida</taxon>
        <taxon>Tetrahymenina</taxon>
        <taxon>Tetrahymenidae</taxon>
        <taxon>Tetrahymena</taxon>
    </lineage>
</organism>
<dbReference type="PANTHER" id="PTHR24113">
    <property type="entry name" value="RAN GTPASE-ACTIVATING PROTEIN 1"/>
    <property type="match status" value="1"/>
</dbReference>
<dbReference type="PANTHER" id="PTHR24113:SF12">
    <property type="entry name" value="RAN GTPASE-ACTIVATING PROTEIN 1"/>
    <property type="match status" value="1"/>
</dbReference>
<evidence type="ECO:0000256" key="1">
    <source>
        <dbReference type="ARBA" id="ARBA00022468"/>
    </source>
</evidence>
<dbReference type="Gene3D" id="3.80.10.10">
    <property type="entry name" value="Ribonuclease Inhibitor"/>
    <property type="match status" value="2"/>
</dbReference>
<reference evidence="5" key="1">
    <citation type="journal article" date="2006" name="PLoS Biol.">
        <title>Macronuclear genome sequence of the ciliate Tetrahymena thermophila, a model eukaryote.</title>
        <authorList>
            <person name="Eisen J.A."/>
            <person name="Coyne R.S."/>
            <person name="Wu M."/>
            <person name="Wu D."/>
            <person name="Thiagarajan M."/>
            <person name="Wortman J.R."/>
            <person name="Badger J.H."/>
            <person name="Ren Q."/>
            <person name="Amedeo P."/>
            <person name="Jones K.M."/>
            <person name="Tallon L.J."/>
            <person name="Delcher A.L."/>
            <person name="Salzberg S.L."/>
            <person name="Silva J.C."/>
            <person name="Haas B.J."/>
            <person name="Majoros W.H."/>
            <person name="Farzad M."/>
            <person name="Carlton J.M."/>
            <person name="Smith R.K. Jr."/>
            <person name="Garg J."/>
            <person name="Pearlman R.E."/>
            <person name="Karrer K.M."/>
            <person name="Sun L."/>
            <person name="Manning G."/>
            <person name="Elde N.C."/>
            <person name="Turkewitz A.P."/>
            <person name="Asai D.J."/>
            <person name="Wilkes D.E."/>
            <person name="Wang Y."/>
            <person name="Cai H."/>
            <person name="Collins K."/>
            <person name="Stewart B.A."/>
            <person name="Lee S.R."/>
            <person name="Wilamowska K."/>
            <person name="Weinberg Z."/>
            <person name="Ruzzo W.L."/>
            <person name="Wloga D."/>
            <person name="Gaertig J."/>
            <person name="Frankel J."/>
            <person name="Tsao C.-C."/>
            <person name="Gorovsky M.A."/>
            <person name="Keeling P.J."/>
            <person name="Waller R.F."/>
            <person name="Patron N.J."/>
            <person name="Cherry J.M."/>
            <person name="Stover N.A."/>
            <person name="Krieger C.J."/>
            <person name="del Toro C."/>
            <person name="Ryder H.F."/>
            <person name="Williamson S.C."/>
            <person name="Barbeau R.A."/>
            <person name="Hamilton E.P."/>
            <person name="Orias E."/>
        </authorList>
    </citation>
    <scope>NUCLEOTIDE SEQUENCE [LARGE SCALE GENOMIC DNA]</scope>
    <source>
        <strain evidence="5">SB210</strain>
    </source>
</reference>
<keyword evidence="2" id="KW-0433">Leucine-rich repeat</keyword>
<evidence type="ECO:0000256" key="3">
    <source>
        <dbReference type="ARBA" id="ARBA00022737"/>
    </source>
</evidence>
<dbReference type="EMBL" id="GG662536">
    <property type="protein sequence ID" value="EAR85601.2"/>
    <property type="molecule type" value="Genomic_DNA"/>
</dbReference>
<dbReference type="InterPro" id="IPR027038">
    <property type="entry name" value="RanGap"/>
</dbReference>
<dbReference type="InterPro" id="IPR032675">
    <property type="entry name" value="LRR_dom_sf"/>
</dbReference>
<gene>
    <name evidence="4" type="ORF">TTHERM_00420090</name>
</gene>
<dbReference type="GO" id="GO:0005829">
    <property type="term" value="C:cytosol"/>
    <property type="evidence" value="ECO:0007669"/>
    <property type="project" value="TreeGrafter"/>
</dbReference>
<dbReference type="GO" id="GO:0005634">
    <property type="term" value="C:nucleus"/>
    <property type="evidence" value="ECO:0007669"/>
    <property type="project" value="TreeGrafter"/>
</dbReference>
<evidence type="ECO:0000256" key="2">
    <source>
        <dbReference type="ARBA" id="ARBA00022614"/>
    </source>
</evidence>
<dbReference type="GO" id="GO:0005096">
    <property type="term" value="F:GTPase activator activity"/>
    <property type="evidence" value="ECO:0007669"/>
    <property type="project" value="UniProtKB-KW"/>
</dbReference>
<dbReference type="Proteomes" id="UP000009168">
    <property type="component" value="Unassembled WGS sequence"/>
</dbReference>
<evidence type="ECO:0000313" key="5">
    <source>
        <dbReference type="Proteomes" id="UP000009168"/>
    </source>
</evidence>
<keyword evidence="1" id="KW-0343">GTPase activation</keyword>
<dbReference type="SUPFAM" id="SSF52047">
    <property type="entry name" value="RNI-like"/>
    <property type="match status" value="1"/>
</dbReference>
<dbReference type="KEGG" id="tet:TTHERM_00420090"/>
<keyword evidence="5" id="KW-1185">Reference proteome</keyword>
<dbReference type="GeneID" id="7824502"/>
<name>I7MGY9_TETTS</name>